<dbReference type="PANTHER" id="PTHR21321">
    <property type="entry name" value="PNAS-3 RELATED"/>
    <property type="match status" value="1"/>
</dbReference>
<dbReference type="CDD" id="cd22526">
    <property type="entry name" value="KH-I_Rrp40"/>
    <property type="match status" value="1"/>
</dbReference>
<evidence type="ECO:0000313" key="12">
    <source>
        <dbReference type="EMBL" id="CAK8685571.1"/>
    </source>
</evidence>
<dbReference type="InterPro" id="IPR049469">
    <property type="entry name" value="RRP40_KH-I"/>
</dbReference>
<dbReference type="Gene3D" id="3.30.1370.10">
    <property type="entry name" value="K Homology domain, type 1"/>
    <property type="match status" value="1"/>
</dbReference>
<evidence type="ECO:0000256" key="9">
    <source>
        <dbReference type="ARBA" id="ARBA00030615"/>
    </source>
</evidence>
<dbReference type="CDD" id="cd05790">
    <property type="entry name" value="S1_Rrp40"/>
    <property type="match status" value="1"/>
</dbReference>
<protein>
    <recommendedName>
        <fullName evidence="9">Ribosomal RNA-processing protein 40</fullName>
    </recommendedName>
</protein>
<evidence type="ECO:0000256" key="1">
    <source>
        <dbReference type="ARBA" id="ARBA00004496"/>
    </source>
</evidence>
<keyword evidence="4" id="KW-0963">Cytoplasm</keyword>
<dbReference type="InterPro" id="IPR041054">
    <property type="entry name" value="Rrp40_N_euk"/>
</dbReference>
<reference evidence="12 13" key="1">
    <citation type="submission" date="2024-02" db="EMBL/GenBank/DDBJ databases">
        <authorList>
            <person name="Daric V."/>
            <person name="Darras S."/>
        </authorList>
    </citation>
    <scope>NUCLEOTIDE SEQUENCE [LARGE SCALE GENOMIC DNA]</scope>
</reference>
<evidence type="ECO:0000256" key="2">
    <source>
        <dbReference type="ARBA" id="ARBA00004604"/>
    </source>
</evidence>
<dbReference type="SUPFAM" id="SSF54791">
    <property type="entry name" value="Eukaryotic type KH-domain (KH-domain type I)"/>
    <property type="match status" value="1"/>
</dbReference>
<evidence type="ECO:0000256" key="3">
    <source>
        <dbReference type="ARBA" id="ARBA00007841"/>
    </source>
</evidence>
<dbReference type="InterPro" id="IPR004088">
    <property type="entry name" value="KH_dom_type_1"/>
</dbReference>
<comment type="subcellular location">
    <subcellularLocation>
        <location evidence="1">Cytoplasm</location>
    </subcellularLocation>
    <subcellularLocation>
        <location evidence="2">Nucleus</location>
        <location evidence="2">Nucleolus</location>
    </subcellularLocation>
</comment>
<keyword evidence="8" id="KW-0539">Nucleus</keyword>
<keyword evidence="7" id="KW-0694">RNA-binding</keyword>
<keyword evidence="5" id="KW-0698">rRNA processing</keyword>
<sequence>MTGNLLDGKIVVPGDVFSAADENFKLVNKIKLGPGLTTNQAQKIIVCKSGTLRYKSPDTLWVDCHQQRYIPSKGENVIGVITSRQGDFYKVDIGASDQAVLNCMSFEGASKRNRPNVSNGDVVFGQLIVANKDVEPELSCIDPSSGKANGMGILSGDGILFTISLNLGRKLLSPDCVLLPELGSHVSFEIIIGLNGKVALFCKSAQQSVCIMNLIKATEYMSNTDIMKALNKQFF</sequence>
<dbReference type="Gene3D" id="2.40.50.100">
    <property type="match status" value="1"/>
</dbReference>
<dbReference type="Gene3D" id="2.40.50.140">
    <property type="entry name" value="Nucleic acid-binding proteins"/>
    <property type="match status" value="1"/>
</dbReference>
<name>A0ABP0G159_CLALP</name>
<evidence type="ECO:0000256" key="6">
    <source>
        <dbReference type="ARBA" id="ARBA00022835"/>
    </source>
</evidence>
<feature type="domain" description="K Homology" evidence="10">
    <location>
        <begin position="158"/>
        <end position="198"/>
    </location>
</feature>
<organism evidence="12 13">
    <name type="scientific">Clavelina lepadiformis</name>
    <name type="common">Light-bulb sea squirt</name>
    <name type="synonym">Ascidia lepadiformis</name>
    <dbReference type="NCBI Taxonomy" id="159417"/>
    <lineage>
        <taxon>Eukaryota</taxon>
        <taxon>Metazoa</taxon>
        <taxon>Chordata</taxon>
        <taxon>Tunicata</taxon>
        <taxon>Ascidiacea</taxon>
        <taxon>Aplousobranchia</taxon>
        <taxon>Clavelinidae</taxon>
        <taxon>Clavelina</taxon>
    </lineage>
</organism>
<evidence type="ECO:0000256" key="4">
    <source>
        <dbReference type="ARBA" id="ARBA00022490"/>
    </source>
</evidence>
<keyword evidence="6" id="KW-0271">Exosome</keyword>
<evidence type="ECO:0000256" key="7">
    <source>
        <dbReference type="ARBA" id="ARBA00022884"/>
    </source>
</evidence>
<dbReference type="InterPro" id="IPR037319">
    <property type="entry name" value="Rrp40_S1"/>
</dbReference>
<evidence type="ECO:0000313" key="13">
    <source>
        <dbReference type="Proteomes" id="UP001642483"/>
    </source>
</evidence>
<dbReference type="PANTHER" id="PTHR21321:SF1">
    <property type="entry name" value="EXOSOME COMPLEX COMPONENT RRP40"/>
    <property type="match status" value="1"/>
</dbReference>
<evidence type="ECO:0000256" key="8">
    <source>
        <dbReference type="ARBA" id="ARBA00023242"/>
    </source>
</evidence>
<dbReference type="SUPFAM" id="SSF50249">
    <property type="entry name" value="Nucleic acid-binding proteins"/>
    <property type="match status" value="1"/>
</dbReference>
<proteinExistence type="inferred from homology"/>
<evidence type="ECO:0000259" key="11">
    <source>
        <dbReference type="Pfam" id="PF18311"/>
    </source>
</evidence>
<dbReference type="Pfam" id="PF18311">
    <property type="entry name" value="Rrp40_N"/>
    <property type="match status" value="1"/>
</dbReference>
<dbReference type="InterPro" id="IPR026699">
    <property type="entry name" value="Exosome_RNA_bind1/RRP40/RRP4"/>
</dbReference>
<feature type="domain" description="Exosome complex exonuclease Rrp40 N-terminal" evidence="11">
    <location>
        <begin position="30"/>
        <end position="68"/>
    </location>
</feature>
<dbReference type="Proteomes" id="UP001642483">
    <property type="component" value="Unassembled WGS sequence"/>
</dbReference>
<evidence type="ECO:0000256" key="5">
    <source>
        <dbReference type="ARBA" id="ARBA00022552"/>
    </source>
</evidence>
<gene>
    <name evidence="12" type="ORF">CVLEPA_LOCUS16687</name>
</gene>
<comment type="similarity">
    <text evidence="3">Belongs to the RRP40 family.</text>
</comment>
<comment type="caution">
    <text evidence="12">The sequence shown here is derived from an EMBL/GenBank/DDBJ whole genome shotgun (WGS) entry which is preliminary data.</text>
</comment>
<dbReference type="Pfam" id="PF15985">
    <property type="entry name" value="KH_6"/>
    <property type="match status" value="1"/>
</dbReference>
<dbReference type="SUPFAM" id="SSF110324">
    <property type="entry name" value="Ribosomal L27 protein-like"/>
    <property type="match status" value="1"/>
</dbReference>
<dbReference type="EMBL" id="CAWYQH010000100">
    <property type="protein sequence ID" value="CAK8685571.1"/>
    <property type="molecule type" value="Genomic_DNA"/>
</dbReference>
<keyword evidence="13" id="KW-1185">Reference proteome</keyword>
<dbReference type="InterPro" id="IPR012340">
    <property type="entry name" value="NA-bd_OB-fold"/>
</dbReference>
<evidence type="ECO:0000259" key="10">
    <source>
        <dbReference type="Pfam" id="PF15985"/>
    </source>
</evidence>
<accession>A0ABP0G159</accession>
<dbReference type="InterPro" id="IPR036612">
    <property type="entry name" value="KH_dom_type_1_sf"/>
</dbReference>
<dbReference type="Pfam" id="PF21262">
    <property type="entry name" value="RRP40_S1"/>
    <property type="match status" value="1"/>
</dbReference>